<reference evidence="1" key="1">
    <citation type="submission" date="2022-10" db="EMBL/GenBank/DDBJ databases">
        <title>Completed Genome Sequence of two octocoral isolated bacterium, Endozoicomonas euniceicola EF212T and Endozoicomonas gorgoniicola PS125T.</title>
        <authorList>
            <person name="Chiou Y.-J."/>
            <person name="Chen Y.-H."/>
        </authorList>
    </citation>
    <scope>NUCLEOTIDE SEQUENCE</scope>
    <source>
        <strain evidence="1">EF212</strain>
    </source>
</reference>
<dbReference type="Proteomes" id="UP001163255">
    <property type="component" value="Chromosome"/>
</dbReference>
<keyword evidence="2" id="KW-1185">Reference proteome</keyword>
<proteinExistence type="predicted"/>
<name>A0ABY6H0E5_9GAMM</name>
<dbReference type="RefSeq" id="WP_262601278.1">
    <property type="nucleotide sequence ID" value="NZ_CP103300.1"/>
</dbReference>
<sequence length="329" mass="38297">MKHKLILHIGPHKTASTYIQKCLVENRDALKAKGYLYPEAGQEFLYGHHKLAEAFSCKQTYKLKNIKEEIDSFDGNVIISSENFDRLGIENIQLIKDSFRDHEFEIYYFKRSYQDVLFSNWQEDVKHGSCKTWSEYIVEPISRPFGSKILNHCLVLDSYASVFGKNKLRIIDYDYVIRNNYDIFDFFINKIDFSIDGLEFSKKRVNNSMRYEAVEIVRQLNCKAKVCGKLNGLNVRTAFLELLKAGDRNEIDELIDLISKNNTEYSLASSFVYNALNNNFYSCYEDALVTPKFAENDQKGLSLPSATWLSNEKAIDLIEKIYKKIEMFL</sequence>
<dbReference type="InterPro" id="IPR027417">
    <property type="entry name" value="P-loop_NTPase"/>
</dbReference>
<dbReference type="EMBL" id="CP103300">
    <property type="protein sequence ID" value="UYM18517.1"/>
    <property type="molecule type" value="Genomic_DNA"/>
</dbReference>
<organism evidence="1 2">
    <name type="scientific">Endozoicomonas euniceicola</name>
    <dbReference type="NCBI Taxonomy" id="1234143"/>
    <lineage>
        <taxon>Bacteria</taxon>
        <taxon>Pseudomonadati</taxon>
        <taxon>Pseudomonadota</taxon>
        <taxon>Gammaproteobacteria</taxon>
        <taxon>Oceanospirillales</taxon>
        <taxon>Endozoicomonadaceae</taxon>
        <taxon>Endozoicomonas</taxon>
    </lineage>
</organism>
<gene>
    <name evidence="1" type="ORF">NX720_11645</name>
</gene>
<evidence type="ECO:0000313" key="2">
    <source>
        <dbReference type="Proteomes" id="UP001163255"/>
    </source>
</evidence>
<evidence type="ECO:0008006" key="3">
    <source>
        <dbReference type="Google" id="ProtNLM"/>
    </source>
</evidence>
<dbReference type="SUPFAM" id="SSF52540">
    <property type="entry name" value="P-loop containing nucleoside triphosphate hydrolases"/>
    <property type="match status" value="1"/>
</dbReference>
<accession>A0ABY6H0E5</accession>
<protein>
    <recommendedName>
        <fullName evidence="3">Sulfotransferase domain-containing protein</fullName>
    </recommendedName>
</protein>
<evidence type="ECO:0000313" key="1">
    <source>
        <dbReference type="EMBL" id="UYM18517.1"/>
    </source>
</evidence>